<evidence type="ECO:0000256" key="4">
    <source>
        <dbReference type="ARBA" id="ARBA00022982"/>
    </source>
</evidence>
<dbReference type="AlphaFoldDB" id="S5DKE6"/>
<dbReference type="SUPFAM" id="SSF46626">
    <property type="entry name" value="Cytochrome c"/>
    <property type="match status" value="1"/>
</dbReference>
<keyword evidence="5 6" id="KW-0408">Iron</keyword>
<dbReference type="PROSITE" id="PS51007">
    <property type="entry name" value="CYTC"/>
    <property type="match status" value="1"/>
</dbReference>
<keyword evidence="3 6" id="KW-0479">Metal-binding</keyword>
<dbReference type="GO" id="GO:0009055">
    <property type="term" value="F:electron transfer activity"/>
    <property type="evidence" value="ECO:0007669"/>
    <property type="project" value="InterPro"/>
</dbReference>
<keyword evidence="4" id="KW-0249">Electron transport</keyword>
<protein>
    <submittedName>
        <fullName evidence="9">Cytochrome c, mono-and diheme variants</fullName>
    </submittedName>
</protein>
<evidence type="ECO:0000256" key="7">
    <source>
        <dbReference type="SAM" id="SignalP"/>
    </source>
</evidence>
<accession>S5DKE6</accession>
<proteinExistence type="predicted"/>
<evidence type="ECO:0000259" key="8">
    <source>
        <dbReference type="PROSITE" id="PS51007"/>
    </source>
</evidence>
<keyword evidence="2 6" id="KW-0349">Heme</keyword>
<dbReference type="EMBL" id="KC811126">
    <property type="protein sequence ID" value="AGQ19244.1"/>
    <property type="molecule type" value="Genomic_DNA"/>
</dbReference>
<evidence type="ECO:0000256" key="6">
    <source>
        <dbReference type="PROSITE-ProRule" id="PRU00433"/>
    </source>
</evidence>
<dbReference type="InterPro" id="IPR051811">
    <property type="entry name" value="Cytochrome_c550/c551-like"/>
</dbReference>
<evidence type="ECO:0000313" key="9">
    <source>
        <dbReference type="EMBL" id="AGQ19244.1"/>
    </source>
</evidence>
<dbReference type="PANTHER" id="PTHR37823:SF1">
    <property type="entry name" value="CYTOCHROME C-553-LIKE"/>
    <property type="match status" value="1"/>
</dbReference>
<keyword evidence="7" id="KW-0732">Signal</keyword>
<reference evidence="9" key="1">
    <citation type="journal article" date="2013" name="Sci. Rep.">
        <title>Metagenomics uncovers a new group of low GC and ultra-small marine Actinobacteria.</title>
        <authorList>
            <person name="Ghai R."/>
            <person name="Mizuno C.M."/>
            <person name="Picazo A."/>
            <person name="Camacho A."/>
            <person name="Rodriguez-Valera F."/>
        </authorList>
    </citation>
    <scope>NUCLEOTIDE SEQUENCE</scope>
</reference>
<dbReference type="PANTHER" id="PTHR37823">
    <property type="entry name" value="CYTOCHROME C-553-LIKE"/>
    <property type="match status" value="1"/>
</dbReference>
<evidence type="ECO:0000256" key="1">
    <source>
        <dbReference type="ARBA" id="ARBA00022448"/>
    </source>
</evidence>
<dbReference type="GO" id="GO:0046872">
    <property type="term" value="F:metal ion binding"/>
    <property type="evidence" value="ECO:0007669"/>
    <property type="project" value="UniProtKB-KW"/>
</dbReference>
<dbReference type="InterPro" id="IPR036909">
    <property type="entry name" value="Cyt_c-like_dom_sf"/>
</dbReference>
<organism evidence="9">
    <name type="scientific">Candidatus Actinomarina minuta</name>
    <dbReference type="NCBI Taxonomy" id="1389454"/>
    <lineage>
        <taxon>Bacteria</taxon>
        <taxon>Bacillati</taxon>
        <taxon>Actinomycetota</taxon>
        <taxon>Actinomycetes</taxon>
        <taxon>Candidatus Actinomarinidae</taxon>
        <taxon>Candidatus Actinomarinales</taxon>
        <taxon>Candidatus Actinomarineae</taxon>
        <taxon>Candidatus Actinomarinaceae</taxon>
        <taxon>Candidatus Actinomarina</taxon>
    </lineage>
</organism>
<name>S5DKE6_9ACTN</name>
<dbReference type="Gene3D" id="1.10.760.10">
    <property type="entry name" value="Cytochrome c-like domain"/>
    <property type="match status" value="1"/>
</dbReference>
<keyword evidence="1" id="KW-0813">Transport</keyword>
<feature type="chain" id="PRO_5038747645" evidence="7">
    <location>
        <begin position="24"/>
        <end position="102"/>
    </location>
</feature>
<dbReference type="GO" id="GO:0020037">
    <property type="term" value="F:heme binding"/>
    <property type="evidence" value="ECO:0007669"/>
    <property type="project" value="InterPro"/>
</dbReference>
<evidence type="ECO:0000256" key="2">
    <source>
        <dbReference type="ARBA" id="ARBA00022617"/>
    </source>
</evidence>
<evidence type="ECO:0000256" key="3">
    <source>
        <dbReference type="ARBA" id="ARBA00022723"/>
    </source>
</evidence>
<sequence>MKKNNFNKFALITICLLVSACSAEPSQELSTGKEVYEARCSACHGSNLEGRVGPALDAKSPSASMPDSYWIQTITKGKGSMPAQRLTDKEVELVIEYIKSEY</sequence>
<dbReference type="PROSITE" id="PS51257">
    <property type="entry name" value="PROKAR_LIPOPROTEIN"/>
    <property type="match status" value="1"/>
</dbReference>
<dbReference type="InterPro" id="IPR009056">
    <property type="entry name" value="Cyt_c-like_dom"/>
</dbReference>
<feature type="signal peptide" evidence="7">
    <location>
        <begin position="1"/>
        <end position="23"/>
    </location>
</feature>
<feature type="domain" description="Cytochrome c" evidence="8">
    <location>
        <begin position="27"/>
        <end position="102"/>
    </location>
</feature>
<evidence type="ECO:0000256" key="5">
    <source>
        <dbReference type="ARBA" id="ARBA00023004"/>
    </source>
</evidence>
<dbReference type="Pfam" id="PF13442">
    <property type="entry name" value="Cytochrome_CBB3"/>
    <property type="match status" value="1"/>
</dbReference>